<dbReference type="PANTHER" id="PTHR46133">
    <property type="entry name" value="BHLH TRANSCRIPTION FACTOR"/>
    <property type="match status" value="1"/>
</dbReference>
<name>A0A1D1YJF3_9ARAE</name>
<evidence type="ECO:0000313" key="9">
    <source>
        <dbReference type="EMBL" id="JAT54750.1"/>
    </source>
</evidence>
<dbReference type="PANTHER" id="PTHR46133:SF15">
    <property type="entry name" value="BHLH TRANSCRIPTION FACTOR"/>
    <property type="match status" value="1"/>
</dbReference>
<dbReference type="SMART" id="SM00353">
    <property type="entry name" value="HLH"/>
    <property type="match status" value="1"/>
</dbReference>
<dbReference type="GO" id="GO:0003700">
    <property type="term" value="F:DNA-binding transcription factor activity"/>
    <property type="evidence" value="ECO:0007669"/>
    <property type="project" value="InterPro"/>
</dbReference>
<dbReference type="AlphaFoldDB" id="A0A1D1YJF3"/>
<organism evidence="9">
    <name type="scientific">Anthurium amnicola</name>
    <dbReference type="NCBI Taxonomy" id="1678845"/>
    <lineage>
        <taxon>Eukaryota</taxon>
        <taxon>Viridiplantae</taxon>
        <taxon>Streptophyta</taxon>
        <taxon>Embryophyta</taxon>
        <taxon>Tracheophyta</taxon>
        <taxon>Spermatophyta</taxon>
        <taxon>Magnoliopsida</taxon>
        <taxon>Liliopsida</taxon>
        <taxon>Araceae</taxon>
        <taxon>Pothoideae</taxon>
        <taxon>Potheae</taxon>
        <taxon>Anthurium</taxon>
    </lineage>
</organism>
<keyword evidence="3" id="KW-0238">DNA-binding</keyword>
<dbReference type="PROSITE" id="PS50888">
    <property type="entry name" value="BHLH"/>
    <property type="match status" value="1"/>
</dbReference>
<dbReference type="InterPro" id="IPR044818">
    <property type="entry name" value="ILR3-like"/>
</dbReference>
<feature type="region of interest" description="Disordered" evidence="7">
    <location>
        <begin position="47"/>
        <end position="76"/>
    </location>
</feature>
<evidence type="ECO:0000256" key="7">
    <source>
        <dbReference type="SAM" id="MobiDB-lite"/>
    </source>
</evidence>
<dbReference type="InterPro" id="IPR057075">
    <property type="entry name" value="bHLH_IRO3"/>
</dbReference>
<evidence type="ECO:0000256" key="1">
    <source>
        <dbReference type="ARBA" id="ARBA00005510"/>
    </source>
</evidence>
<dbReference type="CDD" id="cd11446">
    <property type="entry name" value="bHLH_AtILR3_like"/>
    <property type="match status" value="1"/>
</dbReference>
<keyword evidence="5" id="KW-0539">Nucleus</keyword>
<keyword evidence="4" id="KW-0804">Transcription</keyword>
<keyword evidence="2" id="KW-0805">Transcription regulation</keyword>
<evidence type="ECO:0000256" key="2">
    <source>
        <dbReference type="ARBA" id="ARBA00023015"/>
    </source>
</evidence>
<dbReference type="InterPro" id="IPR011598">
    <property type="entry name" value="bHLH_dom"/>
</dbReference>
<evidence type="ECO:0000256" key="6">
    <source>
        <dbReference type="SAM" id="Coils"/>
    </source>
</evidence>
<evidence type="ECO:0000256" key="5">
    <source>
        <dbReference type="ARBA" id="ARBA00023242"/>
    </source>
</evidence>
<dbReference type="GO" id="GO:0006879">
    <property type="term" value="P:intracellular iron ion homeostasis"/>
    <property type="evidence" value="ECO:0007669"/>
    <property type="project" value="InterPro"/>
</dbReference>
<dbReference type="InterPro" id="IPR036638">
    <property type="entry name" value="HLH_DNA-bd_sf"/>
</dbReference>
<dbReference type="Pfam" id="PF23177">
    <property type="entry name" value="bHLH_IRO3"/>
    <property type="match status" value="1"/>
</dbReference>
<evidence type="ECO:0000256" key="3">
    <source>
        <dbReference type="ARBA" id="ARBA00023125"/>
    </source>
</evidence>
<feature type="domain" description="BHLH" evidence="8">
    <location>
        <begin position="66"/>
        <end position="117"/>
    </location>
</feature>
<sequence>MWSDSIEDYSWIDDVGGGSGGEFRWALDGFDDLPSAPGVPIEELCGNASSLEQMSPRKRARNESTMGPKSKACREKMRRDRLNDRFIGLSSVLDPGRPSKCDKAGILSDAARVLVQLRSEAQQLKEEYEKLQETIKDLKAEKNELRDEKTKLKADKEKLEQQIKVMSLPPTGFLPHPASLHAAAASASQNQASPKTVPFPQYPGVAMWHWLPPAVLDTSQDTKLWSPNA</sequence>
<dbReference type="Gene3D" id="4.10.280.10">
    <property type="entry name" value="Helix-loop-helix DNA-binding domain"/>
    <property type="match status" value="1"/>
</dbReference>
<evidence type="ECO:0000256" key="4">
    <source>
        <dbReference type="ARBA" id="ARBA00023163"/>
    </source>
</evidence>
<gene>
    <name evidence="9" type="primary">ILR3_4</name>
    <name evidence="9" type="ORF">g.39146</name>
</gene>
<feature type="coiled-coil region" evidence="6">
    <location>
        <begin position="107"/>
        <end position="162"/>
    </location>
</feature>
<reference evidence="9" key="1">
    <citation type="submission" date="2015-07" db="EMBL/GenBank/DDBJ databases">
        <title>Transcriptome Assembly of Anthurium amnicola.</title>
        <authorList>
            <person name="Suzuki J."/>
        </authorList>
    </citation>
    <scope>NUCLEOTIDE SEQUENCE</scope>
</reference>
<accession>A0A1D1YJF3</accession>
<dbReference type="GO" id="GO:0003677">
    <property type="term" value="F:DNA binding"/>
    <property type="evidence" value="ECO:0007669"/>
    <property type="project" value="UniProtKB-KW"/>
</dbReference>
<evidence type="ECO:0000259" key="8">
    <source>
        <dbReference type="PROSITE" id="PS50888"/>
    </source>
</evidence>
<keyword evidence="6" id="KW-0175">Coiled coil</keyword>
<dbReference type="GO" id="GO:0046983">
    <property type="term" value="F:protein dimerization activity"/>
    <property type="evidence" value="ECO:0007669"/>
    <property type="project" value="InterPro"/>
</dbReference>
<dbReference type="EMBL" id="GDJX01013186">
    <property type="protein sequence ID" value="JAT54750.1"/>
    <property type="molecule type" value="Transcribed_RNA"/>
</dbReference>
<comment type="similarity">
    <text evidence="1">Belongs to the bHLH protein family.</text>
</comment>
<protein>
    <submittedName>
        <fullName evidence="9">Transcription factor ILR3</fullName>
    </submittedName>
</protein>
<dbReference type="SUPFAM" id="SSF47459">
    <property type="entry name" value="HLH, helix-loop-helix DNA-binding domain"/>
    <property type="match status" value="1"/>
</dbReference>
<proteinExistence type="inferred from homology"/>